<comment type="caution">
    <text evidence="24">The sequence shown here is derived from an EMBL/GenBank/DDBJ whole genome shotgun (WGS) entry which is preliminary data.</text>
</comment>
<keyword evidence="17 19" id="KW-0406">Ion transport</keyword>
<feature type="binding site" description="covalent" evidence="21">
    <location>
        <position position="238"/>
    </location>
    <ligand>
        <name>heme c</name>
        <dbReference type="ChEBI" id="CHEBI:61717"/>
        <label>2</label>
    </ligand>
</feature>
<evidence type="ECO:0000256" key="18">
    <source>
        <dbReference type="ARBA" id="ARBA00023136"/>
    </source>
</evidence>
<dbReference type="InterPro" id="IPR004678">
    <property type="entry name" value="Cyt_c_oxidase_cbb3_su3"/>
</dbReference>
<feature type="binding site" description="axial binding residue" evidence="20">
    <location>
        <position position="152"/>
    </location>
    <ligand>
        <name>heme c</name>
        <dbReference type="ChEBI" id="CHEBI:61717"/>
        <label>1</label>
    </ligand>
    <ligandPart>
        <name>Fe</name>
        <dbReference type="ChEBI" id="CHEBI:18248"/>
    </ligandPart>
</feature>
<reference evidence="24 25" key="1">
    <citation type="submission" date="2016-12" db="EMBL/GenBank/DDBJ databases">
        <title>Thioflexothrix psekupsii D3 genome sequencing and assembly.</title>
        <authorList>
            <person name="Fomenkov A."/>
            <person name="Vincze T."/>
            <person name="Grabovich M."/>
            <person name="Anton B.P."/>
            <person name="Dubinina G."/>
            <person name="Orlova M."/>
            <person name="Belousova E."/>
            <person name="Roberts R.J."/>
        </authorList>
    </citation>
    <scope>NUCLEOTIDE SEQUENCE [LARGE SCALE GENOMIC DNA]</scope>
    <source>
        <strain evidence="24">D3</strain>
    </source>
</reference>
<evidence type="ECO:0000259" key="23">
    <source>
        <dbReference type="PROSITE" id="PS51007"/>
    </source>
</evidence>
<keyword evidence="10 19" id="KW-0479">Metal-binding</keyword>
<evidence type="ECO:0000256" key="10">
    <source>
        <dbReference type="ARBA" id="ARBA00022723"/>
    </source>
</evidence>
<keyword evidence="25" id="KW-1185">Reference proteome</keyword>
<feature type="binding site" description="axial binding residue" evidence="20">
    <location>
        <position position="191"/>
    </location>
    <ligand>
        <name>heme c</name>
        <dbReference type="ChEBI" id="CHEBI:61717"/>
        <label>2</label>
    </ligand>
    <ligandPart>
        <name>Fe</name>
        <dbReference type="ChEBI" id="CHEBI:18248"/>
    </ligandPart>
</feature>
<evidence type="ECO:0000256" key="4">
    <source>
        <dbReference type="ARBA" id="ARBA00022448"/>
    </source>
</evidence>
<comment type="pathway">
    <text evidence="2 19">Energy metabolism; oxidative phosphorylation.</text>
</comment>
<feature type="transmembrane region" description="Helical" evidence="22">
    <location>
        <begin position="12"/>
        <end position="32"/>
    </location>
</feature>
<gene>
    <name evidence="24" type="ORF">TPSD3_11465</name>
</gene>
<dbReference type="InterPro" id="IPR009056">
    <property type="entry name" value="Cyt_c-like_dom"/>
</dbReference>
<dbReference type="Pfam" id="PF13442">
    <property type="entry name" value="Cytochrome_CBB3"/>
    <property type="match status" value="2"/>
</dbReference>
<dbReference type="UniPathway" id="UPA00705"/>
<dbReference type="GO" id="GO:0016491">
    <property type="term" value="F:oxidoreductase activity"/>
    <property type="evidence" value="ECO:0007669"/>
    <property type="project" value="UniProtKB-KW"/>
</dbReference>
<dbReference type="GO" id="GO:0005886">
    <property type="term" value="C:plasma membrane"/>
    <property type="evidence" value="ECO:0007669"/>
    <property type="project" value="UniProtKB-SubCell"/>
</dbReference>
<evidence type="ECO:0000256" key="19">
    <source>
        <dbReference type="PIRNR" id="PIRNR000006"/>
    </source>
</evidence>
<evidence type="ECO:0000256" key="21">
    <source>
        <dbReference type="PIRSR" id="PIRSR000006-2"/>
    </source>
</evidence>
<comment type="function">
    <text evidence="19">C-type cytochrome. Part of the cbb3-type cytochrome c oxidase complex.</text>
</comment>
<proteinExistence type="inferred from homology"/>
<dbReference type="GO" id="GO:1902600">
    <property type="term" value="P:proton transmembrane transport"/>
    <property type="evidence" value="ECO:0007669"/>
    <property type="project" value="UniProtKB-KW"/>
</dbReference>
<feature type="binding site" description="covalent" evidence="21">
    <location>
        <position position="151"/>
    </location>
    <ligand>
        <name>heme c</name>
        <dbReference type="ChEBI" id="CHEBI:61717"/>
        <label>1</label>
    </ligand>
</feature>
<dbReference type="PIRSF" id="PIRSF000006">
    <property type="entry name" value="Cbb3-Cox_fixP"/>
    <property type="match status" value="1"/>
</dbReference>
<evidence type="ECO:0000256" key="16">
    <source>
        <dbReference type="ARBA" id="ARBA00023004"/>
    </source>
</evidence>
<dbReference type="Pfam" id="PF14715">
    <property type="entry name" value="FixP_N"/>
    <property type="match status" value="1"/>
</dbReference>
<evidence type="ECO:0000256" key="9">
    <source>
        <dbReference type="ARBA" id="ARBA00022692"/>
    </source>
</evidence>
<feature type="binding site" description="covalent" evidence="21">
    <location>
        <position position="148"/>
    </location>
    <ligand>
        <name>heme c</name>
        <dbReference type="ChEBI" id="CHEBI:61717"/>
        <label>1</label>
    </ligand>
</feature>
<keyword evidence="5 19" id="KW-1003">Cell membrane</keyword>
<evidence type="ECO:0000256" key="22">
    <source>
        <dbReference type="SAM" id="Phobius"/>
    </source>
</evidence>
<evidence type="ECO:0000256" key="6">
    <source>
        <dbReference type="ARBA" id="ARBA00022519"/>
    </source>
</evidence>
<evidence type="ECO:0000256" key="14">
    <source>
        <dbReference type="ARBA" id="ARBA00022989"/>
    </source>
</evidence>
<keyword evidence="4 19" id="KW-0813">Transport</keyword>
<dbReference type="GO" id="GO:0046872">
    <property type="term" value="F:metal ion binding"/>
    <property type="evidence" value="ECO:0007669"/>
    <property type="project" value="UniProtKB-KW"/>
</dbReference>
<feature type="transmembrane region" description="Helical" evidence="22">
    <location>
        <begin position="67"/>
        <end position="86"/>
    </location>
</feature>
<keyword evidence="14 22" id="KW-1133">Transmembrane helix</keyword>
<evidence type="ECO:0000313" key="24">
    <source>
        <dbReference type="EMBL" id="OUD13244.1"/>
    </source>
</evidence>
<keyword evidence="8 19" id="KW-0679">Respiratory chain</keyword>
<evidence type="ECO:0000256" key="2">
    <source>
        <dbReference type="ARBA" id="ARBA00004673"/>
    </source>
</evidence>
<feature type="domain" description="Cytochrome c" evidence="23">
    <location>
        <begin position="222"/>
        <end position="303"/>
    </location>
</feature>
<evidence type="ECO:0000256" key="3">
    <source>
        <dbReference type="ARBA" id="ARBA00006113"/>
    </source>
</evidence>
<keyword evidence="18 19" id="KW-0472">Membrane</keyword>
<comment type="similarity">
    <text evidence="3 19">Belongs to the CcoP / FixP family.</text>
</comment>
<protein>
    <recommendedName>
        <fullName evidence="19">Cbb3-type cytochrome c oxidase subunit</fullName>
    </recommendedName>
</protein>
<name>A0A251X777_9GAMM</name>
<feature type="binding site" description="axial binding residue" evidence="20">
    <location>
        <position position="280"/>
    </location>
    <ligand>
        <name>heme c</name>
        <dbReference type="ChEBI" id="CHEBI:61717"/>
        <label>1</label>
    </ligand>
    <ligandPart>
        <name>Fe</name>
        <dbReference type="ChEBI" id="CHEBI:18248"/>
    </ligandPart>
</feature>
<evidence type="ECO:0000256" key="11">
    <source>
        <dbReference type="ARBA" id="ARBA00022737"/>
    </source>
</evidence>
<dbReference type="GO" id="GO:0009055">
    <property type="term" value="F:electron transfer activity"/>
    <property type="evidence" value="ECO:0007669"/>
    <property type="project" value="InterPro"/>
</dbReference>
<keyword evidence="6 19" id="KW-0997">Cell inner membrane</keyword>
<dbReference type="PANTHER" id="PTHR33751:SF1">
    <property type="entry name" value="CBB3-TYPE CYTOCHROME C OXIDASE SUBUNIT FIXP"/>
    <property type="match status" value="1"/>
</dbReference>
<dbReference type="InterPro" id="IPR038414">
    <property type="entry name" value="CcoP_N_sf"/>
</dbReference>
<keyword evidence="16 19" id="KW-0408">Iron</keyword>
<dbReference type="InterPro" id="IPR050597">
    <property type="entry name" value="Cytochrome_c_Oxidase_Subunit"/>
</dbReference>
<comment type="cofactor">
    <cofactor evidence="19 21">
        <name>heme c</name>
        <dbReference type="ChEBI" id="CHEBI:61717"/>
    </cofactor>
    <text evidence="19 21">Binds 2 heme C groups per subunit.</text>
</comment>
<keyword evidence="7 19" id="KW-0349">Heme</keyword>
<evidence type="ECO:0000256" key="20">
    <source>
        <dbReference type="PIRSR" id="PIRSR000006-1"/>
    </source>
</evidence>
<comment type="subcellular location">
    <subcellularLocation>
        <location evidence="1 19">Cell inner membrane</location>
    </subcellularLocation>
</comment>
<feature type="binding site" description="axial binding residue" evidence="20">
    <location>
        <position position="239"/>
    </location>
    <ligand>
        <name>heme c</name>
        <dbReference type="ChEBI" id="CHEBI:61717"/>
        <label>2</label>
    </ligand>
    <ligandPart>
        <name>Fe</name>
        <dbReference type="ChEBI" id="CHEBI:18248"/>
    </ligandPart>
</feature>
<evidence type="ECO:0000256" key="8">
    <source>
        <dbReference type="ARBA" id="ARBA00022660"/>
    </source>
</evidence>
<evidence type="ECO:0000256" key="15">
    <source>
        <dbReference type="ARBA" id="ARBA00023002"/>
    </source>
</evidence>
<dbReference type="InterPro" id="IPR036909">
    <property type="entry name" value="Cyt_c-like_dom_sf"/>
</dbReference>
<dbReference type="Proteomes" id="UP000194798">
    <property type="component" value="Unassembled WGS sequence"/>
</dbReference>
<accession>A0A251X777</accession>
<dbReference type="GO" id="GO:0006119">
    <property type="term" value="P:oxidative phosphorylation"/>
    <property type="evidence" value="ECO:0007669"/>
    <property type="project" value="UniProtKB-UniPathway"/>
</dbReference>
<dbReference type="NCBIfam" id="TIGR00782">
    <property type="entry name" value="ccoP"/>
    <property type="match status" value="1"/>
</dbReference>
<evidence type="ECO:0000256" key="13">
    <source>
        <dbReference type="ARBA" id="ARBA00022982"/>
    </source>
</evidence>
<dbReference type="Gene3D" id="6.10.280.130">
    <property type="match status" value="1"/>
</dbReference>
<keyword evidence="15 19" id="KW-0560">Oxidoreductase</keyword>
<feature type="binding site" description="covalent" evidence="21">
    <location>
        <position position="235"/>
    </location>
    <ligand>
        <name>heme c</name>
        <dbReference type="ChEBI" id="CHEBI:61717"/>
        <label>2</label>
    </ligand>
</feature>
<evidence type="ECO:0000256" key="1">
    <source>
        <dbReference type="ARBA" id="ARBA00004533"/>
    </source>
</evidence>
<dbReference type="InterPro" id="IPR032858">
    <property type="entry name" value="CcoP_N"/>
</dbReference>
<keyword evidence="13 19" id="KW-0249">Electron transport</keyword>
<comment type="subunit">
    <text evidence="19">Component of the cbb3-type cytochrome c oxidase.</text>
</comment>
<dbReference type="Gene3D" id="1.10.760.10">
    <property type="entry name" value="Cytochrome c-like domain"/>
    <property type="match status" value="2"/>
</dbReference>
<keyword evidence="12 19" id="KW-0375">Hydrogen ion transport</keyword>
<dbReference type="OrthoDB" id="9811281at2"/>
<sequence length="306" mass="33900">MFDSDVFVSDFWDWFIIVPTLLGIAACFWLVWWQSGGERPEDKDGAKTMGHVWDESLAELNNPLPMWWLNMFYITLVFGLIYLILFPGLGSFKGILGWTSTNQYQMEVDSAEAAYGPIYAKYATLPVEELVKNQDALQIGERLFLTYCTACHGSDAGGNPGYPNLKDGDWLWGDSPQAIKTSIAKGRNAVMPDAKTNNLQPEEVDHVIEYVMQLSGREVNAELAQKGQAVYGKVCVACHMPTGTGMHALGAPNLTDNIWLYGGSREAIKETVTYGRRGVMPAHGEFLGDAKVHLLAAYIYGLNKAE</sequence>
<evidence type="ECO:0000256" key="12">
    <source>
        <dbReference type="ARBA" id="ARBA00022781"/>
    </source>
</evidence>
<dbReference type="RefSeq" id="WP_086488692.1">
    <property type="nucleotide sequence ID" value="NZ_MSLT01000018.1"/>
</dbReference>
<evidence type="ECO:0000256" key="5">
    <source>
        <dbReference type="ARBA" id="ARBA00022475"/>
    </source>
</evidence>
<evidence type="ECO:0000256" key="7">
    <source>
        <dbReference type="ARBA" id="ARBA00022617"/>
    </source>
</evidence>
<evidence type="ECO:0000313" key="25">
    <source>
        <dbReference type="Proteomes" id="UP000194798"/>
    </source>
</evidence>
<dbReference type="PROSITE" id="PS51007">
    <property type="entry name" value="CYTC"/>
    <property type="match status" value="2"/>
</dbReference>
<evidence type="ECO:0000256" key="17">
    <source>
        <dbReference type="ARBA" id="ARBA00023065"/>
    </source>
</evidence>
<dbReference type="EMBL" id="MSLT01000018">
    <property type="protein sequence ID" value="OUD13244.1"/>
    <property type="molecule type" value="Genomic_DNA"/>
</dbReference>
<dbReference type="SUPFAM" id="SSF46626">
    <property type="entry name" value="Cytochrome c"/>
    <property type="match status" value="2"/>
</dbReference>
<keyword evidence="9 22" id="KW-0812">Transmembrane</keyword>
<dbReference type="AlphaFoldDB" id="A0A251X777"/>
<dbReference type="PANTHER" id="PTHR33751">
    <property type="entry name" value="CBB3-TYPE CYTOCHROME C OXIDASE SUBUNIT FIXP"/>
    <property type="match status" value="1"/>
</dbReference>
<feature type="domain" description="Cytochrome c" evidence="23">
    <location>
        <begin position="135"/>
        <end position="215"/>
    </location>
</feature>
<keyword evidence="11" id="KW-0677">Repeat</keyword>
<dbReference type="GO" id="GO:0020037">
    <property type="term" value="F:heme binding"/>
    <property type="evidence" value="ECO:0007669"/>
    <property type="project" value="InterPro"/>
</dbReference>
<organism evidence="24 25">
    <name type="scientific">Thioflexithrix psekupsensis</name>
    <dbReference type="NCBI Taxonomy" id="1570016"/>
    <lineage>
        <taxon>Bacteria</taxon>
        <taxon>Pseudomonadati</taxon>
        <taxon>Pseudomonadota</taxon>
        <taxon>Gammaproteobacteria</taxon>
        <taxon>Thiotrichales</taxon>
        <taxon>Thioflexithrix</taxon>
    </lineage>
</organism>